<dbReference type="Proteomes" id="UP000545761">
    <property type="component" value="Unassembled WGS sequence"/>
</dbReference>
<protein>
    <submittedName>
        <fullName evidence="2">Uncharacterized protein</fullName>
    </submittedName>
</protein>
<accession>A0A7W0DT49</accession>
<feature type="compositionally biased region" description="Basic and acidic residues" evidence="1">
    <location>
        <begin position="32"/>
        <end position="44"/>
    </location>
</feature>
<comment type="caution">
    <text evidence="2">The sequence shown here is derived from an EMBL/GenBank/DDBJ whole genome shotgun (WGS) entry which is preliminary data.</text>
</comment>
<organism evidence="2 3">
    <name type="scientific">Streptomyces himalayensis subsp. himalayensis</name>
    <dbReference type="NCBI Taxonomy" id="2756131"/>
    <lineage>
        <taxon>Bacteria</taxon>
        <taxon>Bacillati</taxon>
        <taxon>Actinomycetota</taxon>
        <taxon>Actinomycetes</taxon>
        <taxon>Kitasatosporales</taxon>
        <taxon>Streptomycetaceae</taxon>
        <taxon>Streptomyces</taxon>
        <taxon>Streptomyces himalayensis</taxon>
    </lineage>
</organism>
<reference evidence="2 3" key="1">
    <citation type="submission" date="2020-07" db="EMBL/GenBank/DDBJ databases">
        <title>Streptomyces isolated from Indian soil.</title>
        <authorList>
            <person name="Mandal S."/>
            <person name="Maiti P.K."/>
        </authorList>
    </citation>
    <scope>NUCLEOTIDE SEQUENCE [LARGE SCALE GENOMIC DNA]</scope>
    <source>
        <strain evidence="2 3">PSKA28</strain>
    </source>
</reference>
<proteinExistence type="predicted"/>
<evidence type="ECO:0000256" key="1">
    <source>
        <dbReference type="SAM" id="MobiDB-lite"/>
    </source>
</evidence>
<dbReference type="EMBL" id="JACEHE010000033">
    <property type="protein sequence ID" value="MBA2950767.1"/>
    <property type="molecule type" value="Genomic_DNA"/>
</dbReference>
<feature type="region of interest" description="Disordered" evidence="1">
    <location>
        <begin position="25"/>
        <end position="44"/>
    </location>
</feature>
<name>A0A7W0DT49_9ACTN</name>
<feature type="non-terminal residue" evidence="2">
    <location>
        <position position="1"/>
    </location>
</feature>
<evidence type="ECO:0000313" key="2">
    <source>
        <dbReference type="EMBL" id="MBA2950767.1"/>
    </source>
</evidence>
<evidence type="ECO:0000313" key="3">
    <source>
        <dbReference type="Proteomes" id="UP000545761"/>
    </source>
</evidence>
<dbReference type="AlphaFoldDB" id="A0A7W0DT49"/>
<gene>
    <name evidence="2" type="ORF">H1D24_34605</name>
</gene>
<sequence length="44" mass="4443">ALLLCGGAAVTALTLLFLRETHGDSLGGPADSHSHTPAKEDVLS</sequence>